<evidence type="ECO:0000256" key="1">
    <source>
        <dbReference type="SAM" id="MobiDB-lite"/>
    </source>
</evidence>
<feature type="non-terminal residue" evidence="2">
    <location>
        <position position="63"/>
    </location>
</feature>
<name>A0AAN8WNM7_HALRR</name>
<feature type="compositionally biased region" description="Polar residues" evidence="1">
    <location>
        <begin position="20"/>
        <end position="41"/>
    </location>
</feature>
<evidence type="ECO:0000313" key="2">
    <source>
        <dbReference type="EMBL" id="KAK7068327.1"/>
    </source>
</evidence>
<dbReference type="Proteomes" id="UP001381693">
    <property type="component" value="Unassembled WGS sequence"/>
</dbReference>
<reference evidence="2 3" key="1">
    <citation type="submission" date="2023-11" db="EMBL/GenBank/DDBJ databases">
        <title>Halocaridina rubra genome assembly.</title>
        <authorList>
            <person name="Smith C."/>
        </authorList>
    </citation>
    <scope>NUCLEOTIDE SEQUENCE [LARGE SCALE GENOMIC DNA]</scope>
    <source>
        <strain evidence="2">EP-1</strain>
        <tissue evidence="2">Whole</tissue>
    </source>
</reference>
<gene>
    <name evidence="2" type="ORF">SK128_003846</name>
</gene>
<keyword evidence="3" id="KW-1185">Reference proteome</keyword>
<proteinExistence type="predicted"/>
<dbReference type="AlphaFoldDB" id="A0AAN8WNM7"/>
<feature type="region of interest" description="Disordered" evidence="1">
    <location>
        <begin position="1"/>
        <end position="41"/>
    </location>
</feature>
<protein>
    <submittedName>
        <fullName evidence="2">Uncharacterized protein</fullName>
    </submittedName>
</protein>
<dbReference type="EMBL" id="JAXCGZ010017303">
    <property type="protein sequence ID" value="KAK7068327.1"/>
    <property type="molecule type" value="Genomic_DNA"/>
</dbReference>
<evidence type="ECO:0000313" key="3">
    <source>
        <dbReference type="Proteomes" id="UP001381693"/>
    </source>
</evidence>
<sequence length="63" mass="6677">MQDKEEMEVVSDTAKGDNGGQESVDVNSEYSGATRGDSNGNMKNDYCGICGVKVKTGDKAVAW</sequence>
<comment type="caution">
    <text evidence="2">The sequence shown here is derived from an EMBL/GenBank/DDBJ whole genome shotgun (WGS) entry which is preliminary data.</text>
</comment>
<accession>A0AAN8WNM7</accession>
<organism evidence="2 3">
    <name type="scientific">Halocaridina rubra</name>
    <name type="common">Hawaiian red shrimp</name>
    <dbReference type="NCBI Taxonomy" id="373956"/>
    <lineage>
        <taxon>Eukaryota</taxon>
        <taxon>Metazoa</taxon>
        <taxon>Ecdysozoa</taxon>
        <taxon>Arthropoda</taxon>
        <taxon>Crustacea</taxon>
        <taxon>Multicrustacea</taxon>
        <taxon>Malacostraca</taxon>
        <taxon>Eumalacostraca</taxon>
        <taxon>Eucarida</taxon>
        <taxon>Decapoda</taxon>
        <taxon>Pleocyemata</taxon>
        <taxon>Caridea</taxon>
        <taxon>Atyoidea</taxon>
        <taxon>Atyidae</taxon>
        <taxon>Halocaridina</taxon>
    </lineage>
</organism>